<dbReference type="PANTHER" id="PTHR21089:SF1">
    <property type="entry name" value="BIFUNCTIONAL 3-DEHYDROQUINATE DEHYDRATASE_SHIKIMATE DEHYDROGENASE, CHLOROPLASTIC"/>
    <property type="match status" value="1"/>
</dbReference>
<gene>
    <name evidence="5" type="primary">aroE</name>
    <name evidence="5" type="ORF">EJ995_08195</name>
</gene>
<comment type="pathway">
    <text evidence="1">Metabolic intermediate biosynthesis; chorismate biosynthesis; chorismate from D-erythrose 4-phosphate and phosphoenolpyruvate: step 4/7.</text>
</comment>
<feature type="domain" description="Shikimate dehydrogenase substrate binding N-terminal" evidence="4">
    <location>
        <begin position="13"/>
        <end position="108"/>
    </location>
</feature>
<evidence type="ECO:0000256" key="1">
    <source>
        <dbReference type="ARBA" id="ARBA00004871"/>
    </source>
</evidence>
<dbReference type="GO" id="GO:0050661">
    <property type="term" value="F:NADP binding"/>
    <property type="evidence" value="ECO:0007669"/>
    <property type="project" value="TreeGrafter"/>
</dbReference>
<reference evidence="5 6" key="1">
    <citation type="submission" date="2018-12" db="EMBL/GenBank/DDBJ databases">
        <title>Complete genome of Nonlabens sp. MJ115.</title>
        <authorList>
            <person name="Choi H.S."/>
            <person name="Jung J."/>
        </authorList>
    </citation>
    <scope>NUCLEOTIDE SEQUENCE [LARGE SCALE GENOMIC DNA]</scope>
    <source>
        <strain evidence="5 6">MJ115</strain>
    </source>
</reference>
<dbReference type="RefSeq" id="WP_126447431.1">
    <property type="nucleotide sequence ID" value="NZ_CP034549.1"/>
</dbReference>
<protein>
    <submittedName>
        <fullName evidence="5">Shikimate dehydrogenase</fullName>
        <ecNumber evidence="5">1.1.1.25</ecNumber>
    </submittedName>
</protein>
<dbReference type="KEGG" id="noj:EJ995_08195"/>
<keyword evidence="6" id="KW-1185">Reference proteome</keyword>
<accession>A0A3S9MY87</accession>
<keyword evidence="3" id="KW-0028">Amino-acid biosynthesis</keyword>
<dbReference type="InterPro" id="IPR046346">
    <property type="entry name" value="Aminoacid_DH-like_N_sf"/>
</dbReference>
<dbReference type="InterPro" id="IPR013708">
    <property type="entry name" value="Shikimate_DH-bd_N"/>
</dbReference>
<evidence type="ECO:0000313" key="5">
    <source>
        <dbReference type="EMBL" id="AZQ44215.1"/>
    </source>
</evidence>
<dbReference type="OrthoDB" id="9792692at2"/>
<dbReference type="GO" id="GO:0009423">
    <property type="term" value="P:chorismate biosynthetic process"/>
    <property type="evidence" value="ECO:0007669"/>
    <property type="project" value="TreeGrafter"/>
</dbReference>
<keyword evidence="3" id="KW-0057">Aromatic amino acid biosynthesis</keyword>
<sequence>MEIKQIPHSIFGLIGERLDYSFSRSYFSNKFEELGLKDHHYRNFEIAHEDDLVSFRESVTYNKRQRTTQGKHEIIRGLNVTIPYKQSVFKIMDHVSDEAQKIGAINTITIEDNVWIGHNTDAYGFGKGLEPFLPINSNALILGTGGASMAIAYTLEALSIPYLKVSRDPQDEHTIDYKSINKNVLDQIGLIVNTTPLGTHPDVSGKPAIPYEHLNGSHVLFDLVYNPPTTLFMKLGLQHGARVSNGYQMLVHQAEKAWELWNN</sequence>
<dbReference type="GO" id="GO:0009073">
    <property type="term" value="P:aromatic amino acid family biosynthetic process"/>
    <property type="evidence" value="ECO:0007669"/>
    <property type="project" value="UniProtKB-KW"/>
</dbReference>
<evidence type="ECO:0000259" key="4">
    <source>
        <dbReference type="Pfam" id="PF08501"/>
    </source>
</evidence>
<evidence type="ECO:0000256" key="3">
    <source>
        <dbReference type="ARBA" id="ARBA00023141"/>
    </source>
</evidence>
<dbReference type="GO" id="GO:0004764">
    <property type="term" value="F:shikimate 3-dehydrogenase (NADP+) activity"/>
    <property type="evidence" value="ECO:0007669"/>
    <property type="project" value="UniProtKB-EC"/>
</dbReference>
<dbReference type="Pfam" id="PF08501">
    <property type="entry name" value="Shikimate_dh_N"/>
    <property type="match status" value="1"/>
</dbReference>
<dbReference type="CDD" id="cd01065">
    <property type="entry name" value="NAD_bind_Shikimate_DH"/>
    <property type="match status" value="1"/>
</dbReference>
<dbReference type="SUPFAM" id="SSF53223">
    <property type="entry name" value="Aminoacid dehydrogenase-like, N-terminal domain"/>
    <property type="match status" value="1"/>
</dbReference>
<dbReference type="SUPFAM" id="SSF51735">
    <property type="entry name" value="NAD(P)-binding Rossmann-fold domains"/>
    <property type="match status" value="1"/>
</dbReference>
<dbReference type="InterPro" id="IPR022893">
    <property type="entry name" value="Shikimate_DH_fam"/>
</dbReference>
<dbReference type="EC" id="1.1.1.25" evidence="5"/>
<dbReference type="PANTHER" id="PTHR21089">
    <property type="entry name" value="SHIKIMATE DEHYDROGENASE"/>
    <property type="match status" value="1"/>
</dbReference>
<organism evidence="5 6">
    <name type="scientific">Nonlabens ponticola</name>
    <dbReference type="NCBI Taxonomy" id="2496866"/>
    <lineage>
        <taxon>Bacteria</taxon>
        <taxon>Pseudomonadati</taxon>
        <taxon>Bacteroidota</taxon>
        <taxon>Flavobacteriia</taxon>
        <taxon>Flavobacteriales</taxon>
        <taxon>Flavobacteriaceae</taxon>
        <taxon>Nonlabens</taxon>
    </lineage>
</organism>
<name>A0A3S9MY87_9FLAO</name>
<dbReference type="GO" id="GO:0005829">
    <property type="term" value="C:cytosol"/>
    <property type="evidence" value="ECO:0007669"/>
    <property type="project" value="TreeGrafter"/>
</dbReference>
<dbReference type="Proteomes" id="UP000279600">
    <property type="component" value="Chromosome"/>
</dbReference>
<evidence type="ECO:0000256" key="2">
    <source>
        <dbReference type="ARBA" id="ARBA00023002"/>
    </source>
</evidence>
<evidence type="ECO:0000313" key="6">
    <source>
        <dbReference type="Proteomes" id="UP000279600"/>
    </source>
</evidence>
<dbReference type="AlphaFoldDB" id="A0A3S9MY87"/>
<keyword evidence="2 5" id="KW-0560">Oxidoreductase</keyword>
<dbReference type="Gene3D" id="3.40.50.720">
    <property type="entry name" value="NAD(P)-binding Rossmann-like Domain"/>
    <property type="match status" value="1"/>
</dbReference>
<dbReference type="InterPro" id="IPR036291">
    <property type="entry name" value="NAD(P)-bd_dom_sf"/>
</dbReference>
<dbReference type="Gene3D" id="3.40.50.10860">
    <property type="entry name" value="Leucine Dehydrogenase, chain A, domain 1"/>
    <property type="match status" value="1"/>
</dbReference>
<dbReference type="EMBL" id="CP034549">
    <property type="protein sequence ID" value="AZQ44215.1"/>
    <property type="molecule type" value="Genomic_DNA"/>
</dbReference>
<dbReference type="GO" id="GO:0019632">
    <property type="term" value="P:shikimate metabolic process"/>
    <property type="evidence" value="ECO:0007669"/>
    <property type="project" value="TreeGrafter"/>
</dbReference>
<proteinExistence type="predicted"/>